<keyword evidence="2" id="KW-1277">Toxin-antitoxin system</keyword>
<evidence type="ECO:0000313" key="10">
    <source>
        <dbReference type="Proteomes" id="UP000078459"/>
    </source>
</evidence>
<dbReference type="GO" id="GO:0004518">
    <property type="term" value="F:nuclease activity"/>
    <property type="evidence" value="ECO:0007669"/>
    <property type="project" value="UniProtKB-KW"/>
</dbReference>
<name>A0A179DHC9_9SPHI</name>
<comment type="caution">
    <text evidence="9">The sequence shown here is derived from an EMBL/GenBank/DDBJ whole genome shotgun (WGS) entry which is preliminary data.</text>
</comment>
<reference evidence="9 10" key="2">
    <citation type="submission" date="2016-06" db="EMBL/GenBank/DDBJ databases">
        <title>Pedobacter psychrophilus sp. nov., isolated from Antarctic fragmentary rock.</title>
        <authorList>
            <person name="Svec P."/>
        </authorList>
    </citation>
    <scope>NUCLEOTIDE SEQUENCE [LARGE SCALE GENOMIC DNA]</scope>
    <source>
        <strain evidence="9 10">CCM 8644</strain>
    </source>
</reference>
<comment type="cofactor">
    <cofactor evidence="1">
        <name>Mg(2+)</name>
        <dbReference type="ChEBI" id="CHEBI:18420"/>
    </cofactor>
</comment>
<dbReference type="CDD" id="cd18738">
    <property type="entry name" value="PIN_VapC4-5_FitB-like"/>
    <property type="match status" value="1"/>
</dbReference>
<dbReference type="AlphaFoldDB" id="A0A179DHC9"/>
<evidence type="ECO:0000313" key="9">
    <source>
        <dbReference type="EMBL" id="OAQ40431.1"/>
    </source>
</evidence>
<feature type="domain" description="PIN" evidence="8">
    <location>
        <begin position="2"/>
        <end position="111"/>
    </location>
</feature>
<keyword evidence="5" id="KW-0378">Hydrolase</keyword>
<evidence type="ECO:0000256" key="7">
    <source>
        <dbReference type="ARBA" id="ARBA00038093"/>
    </source>
</evidence>
<evidence type="ECO:0000259" key="8">
    <source>
        <dbReference type="Pfam" id="PF01850"/>
    </source>
</evidence>
<evidence type="ECO:0000256" key="5">
    <source>
        <dbReference type="ARBA" id="ARBA00022801"/>
    </source>
</evidence>
<dbReference type="SUPFAM" id="SSF88723">
    <property type="entry name" value="PIN domain-like"/>
    <property type="match status" value="1"/>
</dbReference>
<dbReference type="PANTHER" id="PTHR33653:SF1">
    <property type="entry name" value="RIBONUCLEASE VAPC2"/>
    <property type="match status" value="1"/>
</dbReference>
<dbReference type="InterPro" id="IPR029060">
    <property type="entry name" value="PIN-like_dom_sf"/>
</dbReference>
<dbReference type="GO" id="GO:0016787">
    <property type="term" value="F:hydrolase activity"/>
    <property type="evidence" value="ECO:0007669"/>
    <property type="project" value="UniProtKB-KW"/>
</dbReference>
<dbReference type="Proteomes" id="UP000078459">
    <property type="component" value="Unassembled WGS sequence"/>
</dbReference>
<dbReference type="Pfam" id="PF01850">
    <property type="entry name" value="PIN"/>
    <property type="match status" value="1"/>
</dbReference>
<accession>A0A179DHC9</accession>
<dbReference type="STRING" id="1826909.A5893_05645"/>
<protein>
    <recommendedName>
        <fullName evidence="8">PIN domain-containing protein</fullName>
    </recommendedName>
</protein>
<reference evidence="9 10" key="1">
    <citation type="submission" date="2016-04" db="EMBL/GenBank/DDBJ databases">
        <authorList>
            <person name="Evans L.H."/>
            <person name="Alamgir A."/>
            <person name="Owens N."/>
            <person name="Weber N.D."/>
            <person name="Virtaneva K."/>
            <person name="Barbian K."/>
            <person name="Babar A."/>
            <person name="Rosenke K."/>
        </authorList>
    </citation>
    <scope>NUCLEOTIDE SEQUENCE [LARGE SCALE GENOMIC DNA]</scope>
    <source>
        <strain evidence="9 10">CCM 8644</strain>
    </source>
</reference>
<dbReference type="Gene3D" id="3.40.50.1010">
    <property type="entry name" value="5'-nuclease"/>
    <property type="match status" value="1"/>
</dbReference>
<evidence type="ECO:0000256" key="2">
    <source>
        <dbReference type="ARBA" id="ARBA00022649"/>
    </source>
</evidence>
<evidence type="ECO:0000256" key="3">
    <source>
        <dbReference type="ARBA" id="ARBA00022722"/>
    </source>
</evidence>
<gene>
    <name evidence="9" type="ORF">A5893_05645</name>
</gene>
<keyword evidence="4" id="KW-0479">Metal-binding</keyword>
<dbReference type="InterPro" id="IPR002716">
    <property type="entry name" value="PIN_dom"/>
</dbReference>
<evidence type="ECO:0000256" key="1">
    <source>
        <dbReference type="ARBA" id="ARBA00001946"/>
    </source>
</evidence>
<proteinExistence type="inferred from homology"/>
<dbReference type="PANTHER" id="PTHR33653">
    <property type="entry name" value="RIBONUCLEASE VAPC2"/>
    <property type="match status" value="1"/>
</dbReference>
<dbReference type="GO" id="GO:0046872">
    <property type="term" value="F:metal ion binding"/>
    <property type="evidence" value="ECO:0007669"/>
    <property type="project" value="UniProtKB-KW"/>
</dbReference>
<keyword evidence="3" id="KW-0540">Nuclease</keyword>
<dbReference type="EMBL" id="LWHJ01000022">
    <property type="protein sequence ID" value="OAQ40431.1"/>
    <property type="molecule type" value="Genomic_DNA"/>
</dbReference>
<keyword evidence="10" id="KW-1185">Reference proteome</keyword>
<dbReference type="InterPro" id="IPR050556">
    <property type="entry name" value="Type_II_TA_system_RNase"/>
</dbReference>
<evidence type="ECO:0000256" key="4">
    <source>
        <dbReference type="ARBA" id="ARBA00022723"/>
    </source>
</evidence>
<organism evidence="9 10">
    <name type="scientific">Pedobacter psychrophilus</name>
    <dbReference type="NCBI Taxonomy" id="1826909"/>
    <lineage>
        <taxon>Bacteria</taxon>
        <taxon>Pseudomonadati</taxon>
        <taxon>Bacteroidota</taxon>
        <taxon>Sphingobacteriia</taxon>
        <taxon>Sphingobacteriales</taxon>
        <taxon>Sphingobacteriaceae</taxon>
        <taxon>Pedobacter</taxon>
    </lineage>
</organism>
<sequence>MYLLDTNTVIDFCNSKLPEKSKNLLFEIQPNLSVITQIELFASTKISEKERNILTDFVNFSNVYSNIDTSIVDKTIEIRQLYKTKLPDAIIAATAIINNLILITRNIEDFKGINKLQILNPHQ</sequence>
<evidence type="ECO:0000256" key="6">
    <source>
        <dbReference type="ARBA" id="ARBA00022842"/>
    </source>
</evidence>
<dbReference type="RefSeq" id="WP_068821669.1">
    <property type="nucleotide sequence ID" value="NZ_LWHJ01000022.1"/>
</dbReference>
<dbReference type="OrthoDB" id="676982at2"/>
<keyword evidence="6" id="KW-0460">Magnesium</keyword>
<comment type="similarity">
    <text evidence="7">Belongs to the PINc/VapC protein family.</text>
</comment>